<dbReference type="Gene3D" id="1.25.40.990">
    <property type="match status" value="1"/>
</dbReference>
<feature type="region of interest" description="Disordered" evidence="1">
    <location>
        <begin position="63"/>
        <end position="119"/>
    </location>
</feature>
<dbReference type="InterPro" id="IPR005062">
    <property type="entry name" value="SAC3/GANP/THP3_conserved"/>
</dbReference>
<dbReference type="GO" id="GO:0005634">
    <property type="term" value="C:nucleus"/>
    <property type="evidence" value="ECO:0007669"/>
    <property type="project" value="TreeGrafter"/>
</dbReference>
<dbReference type="PANTHER" id="PTHR12436">
    <property type="entry name" value="80 KDA MCM3-ASSOCIATED PROTEIN"/>
    <property type="match status" value="1"/>
</dbReference>
<evidence type="ECO:0000313" key="4">
    <source>
        <dbReference type="Proteomes" id="UP001146793"/>
    </source>
</evidence>
<dbReference type="Pfam" id="PF03399">
    <property type="entry name" value="SAC3_GANP"/>
    <property type="match status" value="1"/>
</dbReference>
<protein>
    <submittedName>
        <fullName evidence="3">Leukocyte receptor cluster member</fullName>
    </submittedName>
</protein>
<dbReference type="Proteomes" id="UP001146793">
    <property type="component" value="Unassembled WGS sequence"/>
</dbReference>
<evidence type="ECO:0000256" key="1">
    <source>
        <dbReference type="SAM" id="MobiDB-lite"/>
    </source>
</evidence>
<feature type="compositionally biased region" description="Basic residues" evidence="1">
    <location>
        <begin position="64"/>
        <end position="79"/>
    </location>
</feature>
<evidence type="ECO:0000313" key="3">
    <source>
        <dbReference type="EMBL" id="KAJ3452801.1"/>
    </source>
</evidence>
<accession>A0AAV8AID4</accession>
<name>A0AAV8AID4_9EUKA</name>
<organism evidence="3 4">
    <name type="scientific">Anaeramoeba flamelloides</name>
    <dbReference type="NCBI Taxonomy" id="1746091"/>
    <lineage>
        <taxon>Eukaryota</taxon>
        <taxon>Metamonada</taxon>
        <taxon>Anaeramoebidae</taxon>
        <taxon>Anaeramoeba</taxon>
    </lineage>
</organism>
<feature type="domain" description="SAC3/GANP/THP3 conserved" evidence="2">
    <location>
        <begin position="285"/>
        <end position="461"/>
    </location>
</feature>
<feature type="compositionally biased region" description="Low complexity" evidence="1">
    <location>
        <begin position="80"/>
        <end position="89"/>
    </location>
</feature>
<proteinExistence type="predicted"/>
<sequence>MTTKKPQNWPQKLKHFYNKAMLKCTNSEERIEMQNKLKEIIQNHSDQIWVVEWDKFQIPLVSQKKTKKRKKKKKKKKQKTQTQTQTQTKTKTRTSNRKKTKNKKKKKKEMNFGKEEEQKSVPIQNNVGNQIEKGSNSHKKLEKQYPNTFQVVGYNAKSLQLSLPTRPKIFETLHENKKRVFQSENEQDILTQIGDLELNFALKKVRTAQTQPKVTNKSSSILKCKINQPNSKLIDRAKRFQQKQQEISNSSNKLYLRNPETNVVIGTSNNIEKQYLRLTSEVNSLNVRTLKALKGAFANVVEKWNLHRNYDYCCEQLKSIRQDLTVQVIRNNFTIKVYECHARLALINDDLGEYNQCQSQLLELYKLGLKGNVNEFIAYKILYFIIIQNSIDINKLLTELTSKELLDEAIKHAIAVYNSIFSSNYFLFFKLYKIVPNLGIYLINHLIHKQRLSAIQKMITA</sequence>
<gene>
    <name evidence="3" type="ORF">M0812_04578</name>
</gene>
<dbReference type="InterPro" id="IPR045107">
    <property type="entry name" value="SAC3/GANP/THP3"/>
</dbReference>
<evidence type="ECO:0000259" key="2">
    <source>
        <dbReference type="Pfam" id="PF03399"/>
    </source>
</evidence>
<keyword evidence="3" id="KW-0675">Receptor</keyword>
<feature type="compositionally biased region" description="Basic and acidic residues" evidence="1">
    <location>
        <begin position="109"/>
        <end position="119"/>
    </location>
</feature>
<comment type="caution">
    <text evidence="3">The sequence shown here is derived from an EMBL/GenBank/DDBJ whole genome shotgun (WGS) entry which is preliminary data.</text>
</comment>
<reference evidence="3" key="1">
    <citation type="submission" date="2022-08" db="EMBL/GenBank/DDBJ databases">
        <title>Novel sulphate-reducing endosymbionts in the free-living metamonad Anaeramoeba.</title>
        <authorList>
            <person name="Jerlstrom-Hultqvist J."/>
            <person name="Cepicka I."/>
            <person name="Gallot-Lavallee L."/>
            <person name="Salas-Leiva D."/>
            <person name="Curtis B.A."/>
            <person name="Zahonova K."/>
            <person name="Pipaliya S."/>
            <person name="Dacks J."/>
            <person name="Roger A.J."/>
        </authorList>
    </citation>
    <scope>NUCLEOTIDE SEQUENCE</scope>
    <source>
        <strain evidence="3">Busselton2</strain>
    </source>
</reference>
<dbReference type="PANTHER" id="PTHR12436:SF4">
    <property type="entry name" value="LEUKOCYTE RECEPTOR CLUSTER MEMBER 8"/>
    <property type="match status" value="1"/>
</dbReference>
<dbReference type="AlphaFoldDB" id="A0AAV8AID4"/>
<dbReference type="EMBL" id="JANTQA010000008">
    <property type="protein sequence ID" value="KAJ3452801.1"/>
    <property type="molecule type" value="Genomic_DNA"/>
</dbReference>
<feature type="compositionally biased region" description="Basic residues" evidence="1">
    <location>
        <begin position="90"/>
        <end position="108"/>
    </location>
</feature>